<accession>A0A672KX41</accession>
<dbReference type="InParanoid" id="A0A672KX41"/>
<dbReference type="Proteomes" id="UP000472262">
    <property type="component" value="Unassembled WGS sequence"/>
</dbReference>
<dbReference type="Ensembl" id="ENSSGRT00000016579.1">
    <property type="protein sequence ID" value="ENSSGRP00000015314.1"/>
    <property type="gene ID" value="ENSSGRG00000009537.1"/>
</dbReference>
<keyword evidence="2" id="KW-1185">Reference proteome</keyword>
<name>A0A672KX41_SINGR</name>
<sequence length="167" mass="19341">QYSDSTMTTASVEIGTGGEIFEDISNPCRESELRSSYNRMRTTMWPKCIKEIEKKLKASRKESVDKNEEKKKIKRMIKVIFSFKNHCVEMAVQSLQLKIFWEDCTHYQDMYKQLGHSSPDFLCEIADQCYKQGCLMALHNPPLTLDWDNSDDCPFPPITKNDGAEIL</sequence>
<evidence type="ECO:0000313" key="2">
    <source>
        <dbReference type="Proteomes" id="UP000472262"/>
    </source>
</evidence>
<reference evidence="1" key="1">
    <citation type="submission" date="2025-08" db="UniProtKB">
        <authorList>
            <consortium name="Ensembl"/>
        </authorList>
    </citation>
    <scope>IDENTIFICATION</scope>
</reference>
<proteinExistence type="predicted"/>
<protein>
    <submittedName>
        <fullName evidence="1">Uncharacterized protein</fullName>
    </submittedName>
</protein>
<organism evidence="1 2">
    <name type="scientific">Sinocyclocheilus grahami</name>
    <name type="common">Dianchi golden-line fish</name>
    <name type="synonym">Barbus grahami</name>
    <dbReference type="NCBI Taxonomy" id="75366"/>
    <lineage>
        <taxon>Eukaryota</taxon>
        <taxon>Metazoa</taxon>
        <taxon>Chordata</taxon>
        <taxon>Craniata</taxon>
        <taxon>Vertebrata</taxon>
        <taxon>Euteleostomi</taxon>
        <taxon>Actinopterygii</taxon>
        <taxon>Neopterygii</taxon>
        <taxon>Teleostei</taxon>
        <taxon>Ostariophysi</taxon>
        <taxon>Cypriniformes</taxon>
        <taxon>Cyprinidae</taxon>
        <taxon>Cyprininae</taxon>
        <taxon>Sinocyclocheilus</taxon>
    </lineage>
</organism>
<evidence type="ECO:0000313" key="1">
    <source>
        <dbReference type="Ensembl" id="ENSSGRP00000015314.1"/>
    </source>
</evidence>
<dbReference type="AlphaFoldDB" id="A0A672KX41"/>
<dbReference type="OMA" id="CTEENEQ"/>
<reference evidence="1" key="2">
    <citation type="submission" date="2025-09" db="UniProtKB">
        <authorList>
            <consortium name="Ensembl"/>
        </authorList>
    </citation>
    <scope>IDENTIFICATION</scope>
</reference>